<reference evidence="6 7" key="1">
    <citation type="submission" date="2017-10" db="EMBL/GenBank/DDBJ databases">
        <title>The draft genome sequence of Lewinella nigricans NBRC 102662.</title>
        <authorList>
            <person name="Wang K."/>
        </authorList>
    </citation>
    <scope>NUCLEOTIDE SEQUENCE [LARGE SCALE GENOMIC DNA]</scope>
    <source>
        <strain evidence="6 7">NBRC 102662</strain>
    </source>
</reference>
<dbReference type="Pfam" id="PF01040">
    <property type="entry name" value="UbiA"/>
    <property type="match status" value="1"/>
</dbReference>
<dbReference type="Proteomes" id="UP000223913">
    <property type="component" value="Unassembled WGS sequence"/>
</dbReference>
<protein>
    <recommendedName>
        <fullName evidence="8">Prenyltransferase</fullName>
    </recommendedName>
</protein>
<feature type="transmembrane region" description="Helical" evidence="5">
    <location>
        <begin position="138"/>
        <end position="160"/>
    </location>
</feature>
<dbReference type="InterPro" id="IPR000537">
    <property type="entry name" value="UbiA_prenyltransferase"/>
</dbReference>
<accession>A0A2D0NA42</accession>
<feature type="transmembrane region" description="Helical" evidence="5">
    <location>
        <begin position="238"/>
        <end position="259"/>
    </location>
</feature>
<evidence type="ECO:0000313" key="7">
    <source>
        <dbReference type="Proteomes" id="UP000223913"/>
    </source>
</evidence>
<dbReference type="GO" id="GO:0016020">
    <property type="term" value="C:membrane"/>
    <property type="evidence" value="ECO:0007669"/>
    <property type="project" value="UniProtKB-SubCell"/>
</dbReference>
<comment type="subcellular location">
    <subcellularLocation>
        <location evidence="1">Membrane</location>
        <topology evidence="1">Multi-pass membrane protein</topology>
    </subcellularLocation>
</comment>
<dbReference type="Gene3D" id="1.20.120.1780">
    <property type="entry name" value="UbiA prenyltransferase"/>
    <property type="match status" value="1"/>
</dbReference>
<evidence type="ECO:0000256" key="2">
    <source>
        <dbReference type="ARBA" id="ARBA00022692"/>
    </source>
</evidence>
<evidence type="ECO:0000256" key="3">
    <source>
        <dbReference type="ARBA" id="ARBA00022989"/>
    </source>
</evidence>
<evidence type="ECO:0000256" key="1">
    <source>
        <dbReference type="ARBA" id="ARBA00004141"/>
    </source>
</evidence>
<evidence type="ECO:0008006" key="8">
    <source>
        <dbReference type="Google" id="ProtNLM"/>
    </source>
</evidence>
<comment type="caution">
    <text evidence="6">The sequence shown here is derived from an EMBL/GenBank/DDBJ whole genome shotgun (WGS) entry which is preliminary data.</text>
</comment>
<dbReference type="GO" id="GO:0016765">
    <property type="term" value="F:transferase activity, transferring alkyl or aryl (other than methyl) groups"/>
    <property type="evidence" value="ECO:0007669"/>
    <property type="project" value="InterPro"/>
</dbReference>
<keyword evidence="7" id="KW-1185">Reference proteome</keyword>
<name>A0A2D0NA42_FLAN2</name>
<feature type="transmembrane region" description="Helical" evidence="5">
    <location>
        <begin position="212"/>
        <end position="231"/>
    </location>
</feature>
<evidence type="ECO:0000313" key="6">
    <source>
        <dbReference type="EMBL" id="PHN05246.1"/>
    </source>
</evidence>
<evidence type="ECO:0000256" key="4">
    <source>
        <dbReference type="ARBA" id="ARBA00023136"/>
    </source>
</evidence>
<sequence>MCWHTQLVLTGEFQLQPLGAFVFFATLLLYAMHRLVGLSRAEGFKDKGRYFVIERFQTHIGLYALLSGVGTLWFSWQLPWKVWWSLVPVALISMGYVLPIFGRGRRLRDFNYIKIFLIAICWSWITVYIPALELGLEYNIPLLFLFLERIFFIFAITLPFDIRDLEIDRANHVQTIPAVLGVRRSKILAIVALVISAGFAAFTYRLDAYSDGGFAGLISSLLITGAVVIITDPERHDYFFSGIVDGMMVLQFLLIWLGGNIG</sequence>
<feature type="transmembrane region" description="Helical" evidence="5">
    <location>
        <begin position="113"/>
        <end position="132"/>
    </location>
</feature>
<evidence type="ECO:0000256" key="5">
    <source>
        <dbReference type="SAM" id="Phobius"/>
    </source>
</evidence>
<feature type="transmembrane region" description="Helical" evidence="5">
    <location>
        <begin position="187"/>
        <end position="206"/>
    </location>
</feature>
<feature type="transmembrane region" description="Helical" evidence="5">
    <location>
        <begin position="82"/>
        <end position="101"/>
    </location>
</feature>
<organism evidence="6 7">
    <name type="scientific">Flavilitoribacter nigricans (strain ATCC 23147 / DSM 23189 / NBRC 102662 / NCIMB 1420 / SS-2)</name>
    <name type="common">Lewinella nigricans</name>
    <dbReference type="NCBI Taxonomy" id="1122177"/>
    <lineage>
        <taxon>Bacteria</taxon>
        <taxon>Pseudomonadati</taxon>
        <taxon>Bacteroidota</taxon>
        <taxon>Saprospiria</taxon>
        <taxon>Saprospirales</taxon>
        <taxon>Lewinellaceae</taxon>
        <taxon>Flavilitoribacter</taxon>
    </lineage>
</organism>
<keyword evidence="2 5" id="KW-0812">Transmembrane</keyword>
<feature type="transmembrane region" description="Helical" evidence="5">
    <location>
        <begin position="56"/>
        <end position="76"/>
    </location>
</feature>
<keyword evidence="3 5" id="KW-1133">Transmembrane helix</keyword>
<keyword evidence="4 5" id="KW-0472">Membrane</keyword>
<dbReference type="EMBL" id="PDUD01000022">
    <property type="protein sequence ID" value="PHN05246.1"/>
    <property type="molecule type" value="Genomic_DNA"/>
</dbReference>
<proteinExistence type="predicted"/>
<feature type="transmembrane region" description="Helical" evidence="5">
    <location>
        <begin position="18"/>
        <end position="36"/>
    </location>
</feature>
<gene>
    <name evidence="6" type="ORF">CRP01_17155</name>
</gene>
<dbReference type="AlphaFoldDB" id="A0A2D0NA42"/>